<proteinExistence type="predicted"/>
<dbReference type="EMBL" id="VFPE01000008">
    <property type="protein sequence ID" value="TQM18590.1"/>
    <property type="molecule type" value="Genomic_DNA"/>
</dbReference>
<evidence type="ECO:0000313" key="1">
    <source>
        <dbReference type="EMBL" id="TQM18590.1"/>
    </source>
</evidence>
<keyword evidence="2" id="KW-1185">Reference proteome</keyword>
<comment type="caution">
    <text evidence="1">The sequence shown here is derived from an EMBL/GenBank/DDBJ whole genome shotgun (WGS) entry which is preliminary data.</text>
</comment>
<evidence type="ECO:0000313" key="2">
    <source>
        <dbReference type="Proteomes" id="UP000320235"/>
    </source>
</evidence>
<accession>A0A543EAI3</accession>
<gene>
    <name evidence="1" type="ORF">FB391_3721</name>
</gene>
<name>A0A543EAI3_9MICO</name>
<dbReference type="AlphaFoldDB" id="A0A543EAI3"/>
<organism evidence="1 2">
    <name type="scientific">Microbacterium kyungheense</name>
    <dbReference type="NCBI Taxonomy" id="1263636"/>
    <lineage>
        <taxon>Bacteria</taxon>
        <taxon>Bacillati</taxon>
        <taxon>Actinomycetota</taxon>
        <taxon>Actinomycetes</taxon>
        <taxon>Micrococcales</taxon>
        <taxon>Microbacteriaceae</taxon>
        <taxon>Microbacterium</taxon>
    </lineage>
</organism>
<dbReference type="Proteomes" id="UP000320235">
    <property type="component" value="Unassembled WGS sequence"/>
</dbReference>
<reference evidence="1 2" key="1">
    <citation type="submission" date="2019-06" db="EMBL/GenBank/DDBJ databases">
        <title>Sequencing the genomes of 1000 actinobacteria strains.</title>
        <authorList>
            <person name="Klenk H.-P."/>
        </authorList>
    </citation>
    <scope>NUCLEOTIDE SEQUENCE [LARGE SCALE GENOMIC DNA]</scope>
    <source>
        <strain evidence="1 2">DSM 105492</strain>
    </source>
</reference>
<sequence>MILAVPLGSTLDADGNISVVTPDILELDEPTFAVGDQIHMQAAHIYRKGEHVPDDVLIPDACPSVGVWLMLPYSTDLGG</sequence>
<protein>
    <submittedName>
        <fullName evidence="1">Uncharacterized protein</fullName>
    </submittedName>
</protein>